<dbReference type="EMBL" id="CAJNIZ010018846">
    <property type="protein sequence ID" value="CAE7417152.1"/>
    <property type="molecule type" value="Genomic_DNA"/>
</dbReference>
<accession>A0A812R3S2</accession>
<keyword evidence="2" id="KW-1185">Reference proteome</keyword>
<sequence length="513" mass="58070">MYLRRLTEQDAIQALEMWSRSPAANDVPAVELQSVQSRLRAAMRSTVPLWHVIVDSLGDAVDGYGKPPGFAVSTYFMQNMDELRELARQCLVEFLEEDKPDELEEAIQNPQFQEWARQWYLQSEDLSDVRSVRYMCRLPGCNVLLHCIRNDFGECCKLLLSRFSDQTRAQDWLVLAEPMRVFNQYEGISFHEAAYCGSTECLQALIEYANQHGISWKEVKDKQGKTALEVAKSQVGGRVGERVPALQILQLEHGVTDLVQPACDASQEGILIASLAHSTEGGKWEETARKRCPLAAATTTWSELLSLTQRALQELHEIRSTDDEKVLLLLSKTAVQDDDGSAIHSFFEVCCNVASLGFNKCTLTSPEAATIVLSAVRSCLQKETPPRWERLYIFQAMALPTTGHETDAHAAVEHKQKFAHMIEHLCQLIVKQPSCPLWRVDSLPVSRLTEENRHLAALLKSALDVKGCIRLLRAGNFPYRFFWTRLTWMERRLKRAEMGIVAQTNFLSRSEAT</sequence>
<evidence type="ECO:0000313" key="2">
    <source>
        <dbReference type="Proteomes" id="UP000649617"/>
    </source>
</evidence>
<dbReference type="AlphaFoldDB" id="A0A812R3S2"/>
<protein>
    <submittedName>
        <fullName evidence="1">Uncharacterized protein</fullName>
    </submittedName>
</protein>
<evidence type="ECO:0000313" key="1">
    <source>
        <dbReference type="EMBL" id="CAE7417152.1"/>
    </source>
</evidence>
<comment type="caution">
    <text evidence="1">The sequence shown here is derived from an EMBL/GenBank/DDBJ whole genome shotgun (WGS) entry which is preliminary data.</text>
</comment>
<proteinExistence type="predicted"/>
<dbReference type="OrthoDB" id="426650at2759"/>
<dbReference type="Gene3D" id="1.25.40.20">
    <property type="entry name" value="Ankyrin repeat-containing domain"/>
    <property type="match status" value="1"/>
</dbReference>
<dbReference type="InterPro" id="IPR036770">
    <property type="entry name" value="Ankyrin_rpt-contain_sf"/>
</dbReference>
<organism evidence="1 2">
    <name type="scientific">Symbiodinium pilosum</name>
    <name type="common">Dinoflagellate</name>
    <dbReference type="NCBI Taxonomy" id="2952"/>
    <lineage>
        <taxon>Eukaryota</taxon>
        <taxon>Sar</taxon>
        <taxon>Alveolata</taxon>
        <taxon>Dinophyceae</taxon>
        <taxon>Suessiales</taxon>
        <taxon>Symbiodiniaceae</taxon>
        <taxon>Symbiodinium</taxon>
    </lineage>
</organism>
<dbReference type="Proteomes" id="UP000649617">
    <property type="component" value="Unassembled WGS sequence"/>
</dbReference>
<reference evidence="1" key="1">
    <citation type="submission" date="2021-02" db="EMBL/GenBank/DDBJ databases">
        <authorList>
            <person name="Dougan E. K."/>
            <person name="Rhodes N."/>
            <person name="Thang M."/>
            <person name="Chan C."/>
        </authorList>
    </citation>
    <scope>NUCLEOTIDE SEQUENCE</scope>
</reference>
<gene>
    <name evidence="1" type="ORF">SPIL2461_LOCUS10282</name>
</gene>
<name>A0A812R3S2_SYMPI</name>
<dbReference type="SUPFAM" id="SSF140860">
    <property type="entry name" value="Pseudo ankyrin repeat-like"/>
    <property type="match status" value="1"/>
</dbReference>